<feature type="compositionally biased region" description="Acidic residues" evidence="1">
    <location>
        <begin position="128"/>
        <end position="146"/>
    </location>
</feature>
<dbReference type="Proteomes" id="UP000091820">
    <property type="component" value="Unassembled WGS sequence"/>
</dbReference>
<evidence type="ECO:0000256" key="1">
    <source>
        <dbReference type="SAM" id="MobiDB-lite"/>
    </source>
</evidence>
<evidence type="ECO:0000313" key="2">
    <source>
        <dbReference type="EnsemblMetazoa" id="GBRI037209-PA"/>
    </source>
</evidence>
<sequence length="466" mass="53450">MQKSLFESIAMHQFRSIQAINTNWIFYIDPSLRFHRLRKKQEEEEEEEEQQQQQQRQTTKAKTTTTIIAINQRQPSINTKRKDDLNEVKMTEMFSNMICGTKQDICDHNGNTACQTCRNSSLQGATLSDEEEGFSELEEDGEEETDHNEKEKAQQQQIHCELQQSHVNEQLSESKRTQSILHAIAATACEPDTHLLPIVNNSNDNDSDEIEGATDENDDDETNSTNIKRNHFCTKHEKYEKYRNRIHIIYNDENIDDECNNKEDQLLGQLSKYSKESRSPAHSKKDQIETFGSIHHHTENLNAAKQLDMLVQGNTISPKPTLTQISSGQLQLPPLSRYIQQQQQQNLPPDLTQTYTLCNNQDQRQNNQQQHEHEESNTSSNRIGNEMSSFINTNFSSLLDAVGGSNYGGNANFGGRLSDDKFSVMHNAAVNTHEFLTKKYYHPLFAHGVCRWPGCELDLEDINGFL</sequence>
<protein>
    <submittedName>
        <fullName evidence="2">Uncharacterized protein</fullName>
    </submittedName>
</protein>
<feature type="compositionally biased region" description="Acidic residues" evidence="1">
    <location>
        <begin position="205"/>
        <end position="222"/>
    </location>
</feature>
<reference evidence="2" key="2">
    <citation type="submission" date="2020-05" db="UniProtKB">
        <authorList>
            <consortium name="EnsemblMetazoa"/>
        </authorList>
    </citation>
    <scope>IDENTIFICATION</scope>
    <source>
        <strain evidence="2">IAEA</strain>
    </source>
</reference>
<reference evidence="3" key="1">
    <citation type="submission" date="2014-03" db="EMBL/GenBank/DDBJ databases">
        <authorList>
            <person name="Aksoy S."/>
            <person name="Warren W."/>
            <person name="Wilson R.K."/>
        </authorList>
    </citation>
    <scope>NUCLEOTIDE SEQUENCE [LARGE SCALE GENOMIC DNA]</scope>
    <source>
        <strain evidence="3">IAEA</strain>
    </source>
</reference>
<feature type="region of interest" description="Disordered" evidence="1">
    <location>
        <begin position="39"/>
        <end position="64"/>
    </location>
</feature>
<feature type="compositionally biased region" description="Low complexity" evidence="1">
    <location>
        <begin position="51"/>
        <end position="64"/>
    </location>
</feature>
<name>A0A1A9WYF0_9MUSC</name>
<organism evidence="2 3">
    <name type="scientific">Glossina brevipalpis</name>
    <dbReference type="NCBI Taxonomy" id="37001"/>
    <lineage>
        <taxon>Eukaryota</taxon>
        <taxon>Metazoa</taxon>
        <taxon>Ecdysozoa</taxon>
        <taxon>Arthropoda</taxon>
        <taxon>Hexapoda</taxon>
        <taxon>Insecta</taxon>
        <taxon>Pterygota</taxon>
        <taxon>Neoptera</taxon>
        <taxon>Endopterygota</taxon>
        <taxon>Diptera</taxon>
        <taxon>Brachycera</taxon>
        <taxon>Muscomorpha</taxon>
        <taxon>Hippoboscoidea</taxon>
        <taxon>Glossinidae</taxon>
        <taxon>Glossina</taxon>
    </lineage>
</organism>
<dbReference type="EnsemblMetazoa" id="GBRI037209-RA">
    <property type="protein sequence ID" value="GBRI037209-PA"/>
    <property type="gene ID" value="GBRI037209"/>
</dbReference>
<dbReference type="STRING" id="37001.A0A1A9WYF0"/>
<feature type="region of interest" description="Disordered" evidence="1">
    <location>
        <begin position="195"/>
        <end position="226"/>
    </location>
</feature>
<accession>A0A1A9WYF0</accession>
<evidence type="ECO:0000313" key="3">
    <source>
        <dbReference type="Proteomes" id="UP000091820"/>
    </source>
</evidence>
<feature type="region of interest" description="Disordered" evidence="1">
    <location>
        <begin position="122"/>
        <end position="158"/>
    </location>
</feature>
<feature type="region of interest" description="Disordered" evidence="1">
    <location>
        <begin position="363"/>
        <end position="386"/>
    </location>
</feature>
<keyword evidence="3" id="KW-1185">Reference proteome</keyword>
<dbReference type="VEuPathDB" id="VectorBase:GBRI037209"/>
<dbReference type="AlphaFoldDB" id="A0A1A9WYF0"/>
<proteinExistence type="predicted"/>